<sequence>MKEDTKAAILKLASFLDDKIYGEALRGNDNILNNILKYSSPEQTKQLISSHGHGKDKDQMKLPDCKGGMKHGKGVEGMKSDSPENAPDTTNLKGSRCHKHVGIENILVRKAIIGDWQNHFSEEQSKRFDKKLLERMKGSNFGNLHVWKKYM</sequence>
<evidence type="ECO:0000313" key="3">
    <source>
        <dbReference type="EMBL" id="KAG8174597.1"/>
    </source>
</evidence>
<keyword evidence="4" id="KW-1185">Reference proteome</keyword>
<reference evidence="3 4" key="1">
    <citation type="journal article" date="2022" name="Nat. Ecol. Evol.">
        <title>A masculinizing supergene underlies an exaggerated male reproductive morph in a spider.</title>
        <authorList>
            <person name="Hendrickx F."/>
            <person name="De Corte Z."/>
            <person name="Sonet G."/>
            <person name="Van Belleghem S.M."/>
            <person name="Kostlbacher S."/>
            <person name="Vangestel C."/>
        </authorList>
    </citation>
    <scope>NUCLEOTIDE SEQUENCE [LARGE SCALE GENOMIC DNA]</scope>
    <source>
        <strain evidence="3">W744_W776</strain>
    </source>
</reference>
<feature type="compositionally biased region" description="Basic and acidic residues" evidence="1">
    <location>
        <begin position="53"/>
        <end position="64"/>
    </location>
</feature>
<feature type="compositionally biased region" description="Basic and acidic residues" evidence="1">
    <location>
        <begin position="73"/>
        <end position="82"/>
    </location>
</feature>
<proteinExistence type="predicted"/>
<evidence type="ECO:0000256" key="1">
    <source>
        <dbReference type="SAM" id="MobiDB-lite"/>
    </source>
</evidence>
<name>A0AAV6TRD5_9ARAC</name>
<gene>
    <name evidence="3" type="ORF">JTE90_006045</name>
</gene>
<dbReference type="AlphaFoldDB" id="A0AAV6TRD5"/>
<dbReference type="Gene3D" id="3.40.50.300">
    <property type="entry name" value="P-loop containing nucleotide triphosphate hydrolases"/>
    <property type="match status" value="1"/>
</dbReference>
<dbReference type="InterPro" id="IPR027417">
    <property type="entry name" value="P-loop_NTPase"/>
</dbReference>
<feature type="domain" description="Sulfotransferase" evidence="2">
    <location>
        <begin position="91"/>
        <end position="139"/>
    </location>
</feature>
<evidence type="ECO:0000313" key="4">
    <source>
        <dbReference type="Proteomes" id="UP000827092"/>
    </source>
</evidence>
<organism evidence="3 4">
    <name type="scientific">Oedothorax gibbosus</name>
    <dbReference type="NCBI Taxonomy" id="931172"/>
    <lineage>
        <taxon>Eukaryota</taxon>
        <taxon>Metazoa</taxon>
        <taxon>Ecdysozoa</taxon>
        <taxon>Arthropoda</taxon>
        <taxon>Chelicerata</taxon>
        <taxon>Arachnida</taxon>
        <taxon>Araneae</taxon>
        <taxon>Araneomorphae</taxon>
        <taxon>Entelegynae</taxon>
        <taxon>Araneoidea</taxon>
        <taxon>Linyphiidae</taxon>
        <taxon>Erigoninae</taxon>
        <taxon>Oedothorax</taxon>
    </lineage>
</organism>
<evidence type="ECO:0000259" key="2">
    <source>
        <dbReference type="Pfam" id="PF00685"/>
    </source>
</evidence>
<dbReference type="Proteomes" id="UP000827092">
    <property type="component" value="Unassembled WGS sequence"/>
</dbReference>
<dbReference type="Pfam" id="PF00685">
    <property type="entry name" value="Sulfotransfer_1"/>
    <property type="match status" value="1"/>
</dbReference>
<comment type="caution">
    <text evidence="3">The sequence shown here is derived from an EMBL/GenBank/DDBJ whole genome shotgun (WGS) entry which is preliminary data.</text>
</comment>
<feature type="region of interest" description="Disordered" evidence="1">
    <location>
        <begin position="47"/>
        <end position="95"/>
    </location>
</feature>
<dbReference type="SUPFAM" id="SSF52540">
    <property type="entry name" value="P-loop containing nucleoside triphosphate hydrolases"/>
    <property type="match status" value="1"/>
</dbReference>
<dbReference type="GO" id="GO:0008146">
    <property type="term" value="F:sulfotransferase activity"/>
    <property type="evidence" value="ECO:0007669"/>
    <property type="project" value="InterPro"/>
</dbReference>
<accession>A0AAV6TRD5</accession>
<protein>
    <recommendedName>
        <fullName evidence="2">Sulfotransferase domain-containing protein</fullName>
    </recommendedName>
</protein>
<dbReference type="InterPro" id="IPR000863">
    <property type="entry name" value="Sulfotransferase_dom"/>
</dbReference>
<dbReference type="EMBL" id="JAFNEN010001183">
    <property type="protein sequence ID" value="KAG8174597.1"/>
    <property type="molecule type" value="Genomic_DNA"/>
</dbReference>